<organism evidence="1 2">
    <name type="scientific">Ochrobactrum teleogrylli</name>
    <dbReference type="NCBI Taxonomy" id="2479765"/>
    <lineage>
        <taxon>Bacteria</taxon>
        <taxon>Pseudomonadati</taxon>
        <taxon>Pseudomonadota</taxon>
        <taxon>Alphaproteobacteria</taxon>
        <taxon>Hyphomicrobiales</taxon>
        <taxon>Brucellaceae</taxon>
        <taxon>Brucella/Ochrobactrum group</taxon>
        <taxon>Ochrobactrum</taxon>
    </lineage>
</organism>
<dbReference type="Proteomes" id="UP000312784">
    <property type="component" value="Unassembled WGS sequence"/>
</dbReference>
<dbReference type="Pfam" id="PF05159">
    <property type="entry name" value="Capsule_synth"/>
    <property type="match status" value="3"/>
</dbReference>
<dbReference type="CDD" id="cd16440">
    <property type="entry name" value="beta_Kdo_transferase_KpsC_1"/>
    <property type="match status" value="1"/>
</dbReference>
<reference evidence="1 2" key="1">
    <citation type="submission" date="2019-06" db="EMBL/GenBank/DDBJ databases">
        <title>Ochrobactrum cricket sp.nov., isolated from the insect Teleogryllus occipitalis living in deserted cropland.</title>
        <authorList>
            <person name="Hu M."/>
        </authorList>
    </citation>
    <scope>NUCLEOTIDE SEQUENCE [LARGE SCALE GENOMIC DNA]</scope>
    <source>
        <strain evidence="1 2">LCB8</strain>
    </source>
</reference>
<comment type="caution">
    <text evidence="1">The sequence shown here is derived from an EMBL/GenBank/DDBJ whole genome shotgun (WGS) entry which is preliminary data.</text>
</comment>
<sequence length="679" mass="76196">MAPSLRRVGLLSVRASRLPNLAALLNGEPHYLPLSGLRDINVIAGWGRGLHARAAKQLAACCGLPYVTLEDGFIRSVERSEPPLSIVQDDLGIYYDGTKPSRFEHLISKPLSAPEAARAQKLIQLWRQGRVSKYNSAREYDGDLPDRYVLVVDQVYRDRSVAYGCAGDQTFQHVLFAALNENPDCMVLIKTHPDVFARRRRGYFSASRLLENPRVLMITENCHPVRLIEKCERVYTVTSQLGFEALIWGKNVRCFGMPFYAGWGLTQDGLPRPSRRQKESIEQLVHAALIDYAHYVDPETGRSCDVERVLDYIAFQRRMRERLPKKLHAIGFSRWKQPVLRRFTAGAEIEFHRTARTVPANSHILVWGNQRVRDAPAPSSIRHVEDGFLRSVGLGAELTPPLSWVLDDAGIYYDATKASGLTRTLESVDADEKLLQRAAALRSSIVAAGLTKYNVQRSAWRRPDGPSPIILVPGQVENDASLRCGAPYISTNIELLKAVRLSRPDAYIIYKPHPDVAAGLRDGGTSGEQFSTYCDEIVRDAGMPQLLGAVDEVHTITSLAGFEALLRNIPVTCYGLPFYSGWGLTTDIVPYARKRQLSLDELIAGTLILYPVYVSRVTGHYTTPERVVLELVAWRDEPPCHVPLWRRLYRLGVQTLRAAKAKSLSLNSVRVCHREVTRW</sequence>
<dbReference type="EMBL" id="VEWL01000008">
    <property type="protein sequence ID" value="TNV14182.1"/>
    <property type="molecule type" value="Genomic_DNA"/>
</dbReference>
<dbReference type="InterPro" id="IPR007833">
    <property type="entry name" value="Capsule_polysaccharide_synth"/>
</dbReference>
<evidence type="ECO:0000313" key="1">
    <source>
        <dbReference type="EMBL" id="TNV14182.1"/>
    </source>
</evidence>
<protein>
    <submittedName>
        <fullName evidence="1">Capsular polysaccharide biosynthesis protein</fullName>
    </submittedName>
</protein>
<evidence type="ECO:0000313" key="2">
    <source>
        <dbReference type="Proteomes" id="UP000312784"/>
    </source>
</evidence>
<dbReference type="CDD" id="cd16439">
    <property type="entry name" value="beta_Kdo_transferase_KpsC_2"/>
    <property type="match status" value="1"/>
</dbReference>
<name>A0ABY2Y3S7_9HYPH</name>
<proteinExistence type="predicted"/>
<gene>
    <name evidence="1" type="ORF">FIC94_14205</name>
</gene>
<accession>A0ABY2Y3S7</accession>
<keyword evidence="2" id="KW-1185">Reference proteome</keyword>